<dbReference type="Pfam" id="PF06605">
    <property type="entry name" value="Prophage_tail"/>
    <property type="match status" value="1"/>
</dbReference>
<proteinExistence type="predicted"/>
<gene>
    <name evidence="3" type="ORF">ab3b_01350</name>
</gene>
<dbReference type="Gene3D" id="6.20.110.10">
    <property type="match status" value="1"/>
</dbReference>
<dbReference type="RefSeq" id="WP_080866791.1">
    <property type="nucleotide sequence ID" value="NZ_JWHT01000032.1"/>
</dbReference>
<dbReference type="InterPro" id="IPR010572">
    <property type="entry name" value="Tail_dom"/>
</dbReference>
<accession>A0A0D1JR87</accession>
<dbReference type="Pfam" id="PF18994">
    <property type="entry name" value="Prophage_tailD1"/>
    <property type="match status" value="1"/>
</dbReference>
<protein>
    <submittedName>
        <fullName evidence="3">Prophage endopeptidase tail</fullName>
    </submittedName>
</protein>
<reference evidence="3 4" key="1">
    <citation type="journal article" date="2015" name="Microbiology (Mosc.)">
        <title>Genomics of the Weissella cibaria species with an examination of its metabolic traits.</title>
        <authorList>
            <person name="Lynch K.M."/>
            <person name="Lucid A."/>
            <person name="Arendt E.K."/>
            <person name="Sleator R.D."/>
            <person name="Lucey B."/>
            <person name="Coffey A."/>
        </authorList>
    </citation>
    <scope>NUCLEOTIDE SEQUENCE [LARGE SCALE GENOMIC DNA]</scope>
    <source>
        <strain evidence="3 4">AB3b</strain>
    </source>
</reference>
<dbReference type="Gene3D" id="3.55.50.40">
    <property type="match status" value="1"/>
</dbReference>
<evidence type="ECO:0000259" key="2">
    <source>
        <dbReference type="Pfam" id="PF18994"/>
    </source>
</evidence>
<feature type="domain" description="Prophage endopeptidase tail N-terminal" evidence="2">
    <location>
        <begin position="8"/>
        <end position="91"/>
    </location>
</feature>
<dbReference type="AlphaFoldDB" id="A0A0D1JR87"/>
<evidence type="ECO:0000313" key="4">
    <source>
        <dbReference type="Proteomes" id="UP000032289"/>
    </source>
</evidence>
<feature type="domain" description="Tail spike" evidence="1">
    <location>
        <begin position="93"/>
        <end position="328"/>
    </location>
</feature>
<dbReference type="EMBL" id="JWHT01000032">
    <property type="protein sequence ID" value="KIU23773.1"/>
    <property type="molecule type" value="Genomic_DNA"/>
</dbReference>
<dbReference type="PATRIC" id="fig|137591.24.peg.1320"/>
<evidence type="ECO:0000259" key="1">
    <source>
        <dbReference type="Pfam" id="PF06605"/>
    </source>
</evidence>
<dbReference type="Proteomes" id="UP000032289">
    <property type="component" value="Unassembled WGS sequence"/>
</dbReference>
<evidence type="ECO:0000313" key="3">
    <source>
        <dbReference type="EMBL" id="KIU23773.1"/>
    </source>
</evidence>
<comment type="caution">
    <text evidence="3">The sequence shown here is derived from an EMBL/GenBank/DDBJ whole genome shotgun (WGS) entry which is preliminary data.</text>
</comment>
<dbReference type="InterPro" id="IPR044051">
    <property type="entry name" value="Prophage_tail_N"/>
</dbReference>
<sequence>MDYSKDKVVIQSRDGKSTQALSSLNFSTFQITRTKNEAYQVDFQAYDDGSLGFALLQVENLVQYDGQTYVIKQATDDNTGGVSNVTVTATHIFYQLNNRFQYNVRQGDNSFSLTDALNFLLTDIGDGYSYQIHGKFDSNKTLTDFGNTSIIGGLSTIKSAFGVYAIVPDNKVIHLYDKDSYVTNTHKVFRYRHDTAAVQLQYDATSIVNTVQAVSTMEQPAFSPFKVQDADSVAKWGIKEGARVESDKITSTDAMKSLASQSFVLEPSLAMTVTSAGNEAVSLGENWTVQMIENGFQTSVEVVSIVRAPFATSAVQVTLNNTRKNYLDAQKVQQSAVDTAKKNMTTDNIWVIGKVDN</sequence>
<organism evidence="3 4">
    <name type="scientific">Weissella cibaria</name>
    <dbReference type="NCBI Taxonomy" id="137591"/>
    <lineage>
        <taxon>Bacteria</taxon>
        <taxon>Bacillati</taxon>
        <taxon>Bacillota</taxon>
        <taxon>Bacilli</taxon>
        <taxon>Lactobacillales</taxon>
        <taxon>Lactobacillaceae</taxon>
        <taxon>Weissella</taxon>
    </lineage>
</organism>
<name>A0A0D1JR87_9LACO</name>